<dbReference type="GO" id="GO:0008820">
    <property type="term" value="F:cobinamide phosphate guanylyltransferase activity"/>
    <property type="evidence" value="ECO:0007669"/>
    <property type="project" value="UniProtKB-UniRule"/>
</dbReference>
<keyword evidence="12 14" id="KW-0067">ATP-binding</keyword>
<evidence type="ECO:0000256" key="4">
    <source>
        <dbReference type="ARBA" id="ARBA00003889"/>
    </source>
</evidence>
<keyword evidence="11 14" id="KW-0418">Kinase</keyword>
<evidence type="ECO:0000256" key="1">
    <source>
        <dbReference type="ARBA" id="ARBA00000312"/>
    </source>
</evidence>
<feature type="active site" description="GMP-histidine intermediate" evidence="15">
    <location>
        <position position="59"/>
    </location>
</feature>
<feature type="binding site" evidence="16">
    <location>
        <begin position="19"/>
        <end position="26"/>
    </location>
    <ligand>
        <name>GTP</name>
        <dbReference type="ChEBI" id="CHEBI:37565"/>
    </ligand>
</feature>
<dbReference type="EC" id="2.7.7.62" evidence="14"/>
<gene>
    <name evidence="17" type="ORF">SAMN05428964_107188</name>
</gene>
<dbReference type="GO" id="GO:0009236">
    <property type="term" value="P:cobalamin biosynthetic process"/>
    <property type="evidence" value="ECO:0007669"/>
    <property type="project" value="UniProtKB-UniRule"/>
</dbReference>
<keyword evidence="9 14" id="KW-0808">Transferase</keyword>
<evidence type="ECO:0000256" key="5">
    <source>
        <dbReference type="ARBA" id="ARBA00004692"/>
    </source>
</evidence>
<evidence type="ECO:0000256" key="9">
    <source>
        <dbReference type="ARBA" id="ARBA00022679"/>
    </source>
</evidence>
<dbReference type="PANTHER" id="PTHR34848:SF1">
    <property type="entry name" value="BIFUNCTIONAL ADENOSYLCOBALAMIN BIOSYNTHESIS PROTEIN COBU"/>
    <property type="match status" value="1"/>
</dbReference>
<evidence type="ECO:0000256" key="7">
    <source>
        <dbReference type="ARBA" id="ARBA00007490"/>
    </source>
</evidence>
<comment type="catalytic activity">
    <reaction evidence="1 14">
        <text>adenosylcob(III)inamide + ATP = adenosylcob(III)inamide phosphate + ADP + H(+)</text>
        <dbReference type="Rhea" id="RHEA:15769"/>
        <dbReference type="ChEBI" id="CHEBI:2480"/>
        <dbReference type="ChEBI" id="CHEBI:15378"/>
        <dbReference type="ChEBI" id="CHEBI:30616"/>
        <dbReference type="ChEBI" id="CHEBI:58502"/>
        <dbReference type="ChEBI" id="CHEBI:456216"/>
        <dbReference type="EC" id="2.7.1.156"/>
    </reaction>
</comment>
<comment type="function">
    <text evidence="4 14">Catalyzes ATP-dependent phosphorylation of adenosylcobinamide and addition of GMP to adenosylcobinamide phosphate.</text>
</comment>
<evidence type="ECO:0000256" key="10">
    <source>
        <dbReference type="ARBA" id="ARBA00022741"/>
    </source>
</evidence>
<dbReference type="GO" id="GO:0005524">
    <property type="term" value="F:ATP binding"/>
    <property type="evidence" value="ECO:0007669"/>
    <property type="project" value="UniProtKB-UniRule"/>
</dbReference>
<organism evidence="17 18">
    <name type="scientific">Thalassospira xiamenensis</name>
    <dbReference type="NCBI Taxonomy" id="220697"/>
    <lineage>
        <taxon>Bacteria</taxon>
        <taxon>Pseudomonadati</taxon>
        <taxon>Pseudomonadota</taxon>
        <taxon>Alphaproteobacteria</taxon>
        <taxon>Rhodospirillales</taxon>
        <taxon>Thalassospiraceae</taxon>
        <taxon>Thalassospira</taxon>
    </lineage>
</organism>
<keyword evidence="17" id="KW-0548">Nucleotidyltransferase</keyword>
<proteinExistence type="inferred from homology"/>
<feature type="binding site" evidence="16">
    <location>
        <position position="71"/>
    </location>
    <ligand>
        <name>GTP</name>
        <dbReference type="ChEBI" id="CHEBI:37565"/>
    </ligand>
</feature>
<feature type="binding site" evidence="16">
    <location>
        <begin position="43"/>
        <end position="45"/>
    </location>
    <ligand>
        <name>GTP</name>
        <dbReference type="ChEBI" id="CHEBI:37565"/>
    </ligand>
</feature>
<evidence type="ECO:0000256" key="15">
    <source>
        <dbReference type="PIRSR" id="PIRSR006135-1"/>
    </source>
</evidence>
<comment type="catalytic activity">
    <reaction evidence="2 14">
        <text>adenosylcob(III)inamide phosphate + GTP + H(+) = adenosylcob(III)inamide-GDP + diphosphate</text>
        <dbReference type="Rhea" id="RHEA:22712"/>
        <dbReference type="ChEBI" id="CHEBI:15378"/>
        <dbReference type="ChEBI" id="CHEBI:33019"/>
        <dbReference type="ChEBI" id="CHEBI:37565"/>
        <dbReference type="ChEBI" id="CHEBI:58502"/>
        <dbReference type="ChEBI" id="CHEBI:60487"/>
        <dbReference type="EC" id="2.7.7.62"/>
    </reaction>
</comment>
<evidence type="ECO:0000256" key="6">
    <source>
        <dbReference type="ARBA" id="ARBA00005159"/>
    </source>
</evidence>
<dbReference type="GO" id="GO:0043752">
    <property type="term" value="F:adenosylcobinamide kinase activity"/>
    <property type="evidence" value="ECO:0007669"/>
    <property type="project" value="UniProtKB-EC"/>
</dbReference>
<dbReference type="EC" id="2.7.1.156" evidence="14"/>
<feature type="binding site" evidence="16">
    <location>
        <position position="94"/>
    </location>
    <ligand>
        <name>GTP</name>
        <dbReference type="ChEBI" id="CHEBI:37565"/>
    </ligand>
</feature>
<protein>
    <recommendedName>
        <fullName evidence="14">Bifunctional adenosylcobalamin biosynthesis protein</fullName>
        <ecNumber evidence="14">2.7.1.156</ecNumber>
        <ecNumber evidence="14">2.7.7.62</ecNumber>
    </recommendedName>
</protein>
<dbReference type="GO" id="GO:0005525">
    <property type="term" value="F:GTP binding"/>
    <property type="evidence" value="ECO:0007669"/>
    <property type="project" value="UniProtKB-UniRule"/>
</dbReference>
<evidence type="ECO:0000256" key="12">
    <source>
        <dbReference type="ARBA" id="ARBA00022840"/>
    </source>
</evidence>
<accession>A0A285TX23</accession>
<dbReference type="PANTHER" id="PTHR34848">
    <property type="match status" value="1"/>
</dbReference>
<comment type="pathway">
    <text evidence="6 14">Cofactor biosynthesis; adenosylcobalamin biosynthesis; adenosylcobalamin from cob(II)yrinate a,c-diamide: step 5/7.</text>
</comment>
<dbReference type="CDD" id="cd00544">
    <property type="entry name" value="CobU"/>
    <property type="match status" value="1"/>
</dbReference>
<sequence length="179" mass="19642">MTQNMAENSQLAGIHLILGGARSGKSRFAENRINHAGGGIYIATGRAWDDEMANRIELHKSSRGEMWQTIEEPLDLCTVLCACSSDGSKPVLVDCLTLWLTNLMLEDRDIEAEFDRLCDILPGLDIPVLLVSNEVGFGIVPENTMARSFRDHAGRLHQRIAELADQVTLVVAGIPMAVK</sequence>
<dbReference type="Proteomes" id="UP000219068">
    <property type="component" value="Unassembled WGS sequence"/>
</dbReference>
<comment type="similarity">
    <text evidence="7 14">Belongs to the CobU/CobP family.</text>
</comment>
<dbReference type="RefSeq" id="WP_212684609.1">
    <property type="nucleotide sequence ID" value="NZ_OBMM01000007.1"/>
</dbReference>
<dbReference type="UniPathway" id="UPA00148">
    <property type="reaction ID" value="UER00236"/>
</dbReference>
<dbReference type="PIRSF" id="PIRSF006135">
    <property type="entry name" value="CobU"/>
    <property type="match status" value="1"/>
</dbReference>
<evidence type="ECO:0000313" key="18">
    <source>
        <dbReference type="Proteomes" id="UP000219068"/>
    </source>
</evidence>
<evidence type="ECO:0000256" key="8">
    <source>
        <dbReference type="ARBA" id="ARBA00022573"/>
    </source>
</evidence>
<dbReference type="Pfam" id="PF02283">
    <property type="entry name" value="CobU"/>
    <property type="match status" value="1"/>
</dbReference>
<evidence type="ECO:0000256" key="3">
    <source>
        <dbReference type="ARBA" id="ARBA00001522"/>
    </source>
</evidence>
<dbReference type="InterPro" id="IPR003203">
    <property type="entry name" value="CobU/CobP"/>
</dbReference>
<keyword evidence="8 14" id="KW-0169">Cobalamin biosynthesis</keyword>
<dbReference type="EMBL" id="OBMM01000007">
    <property type="protein sequence ID" value="SOC29590.1"/>
    <property type="molecule type" value="Genomic_DNA"/>
</dbReference>
<feature type="binding site" evidence="16">
    <location>
        <begin position="60"/>
        <end position="63"/>
    </location>
    <ligand>
        <name>GTP</name>
        <dbReference type="ChEBI" id="CHEBI:37565"/>
    </ligand>
</feature>
<evidence type="ECO:0000256" key="2">
    <source>
        <dbReference type="ARBA" id="ARBA00000711"/>
    </source>
</evidence>
<evidence type="ECO:0000256" key="13">
    <source>
        <dbReference type="ARBA" id="ARBA00023134"/>
    </source>
</evidence>
<dbReference type="SUPFAM" id="SSF52540">
    <property type="entry name" value="P-loop containing nucleoside triphosphate hydrolases"/>
    <property type="match status" value="1"/>
</dbReference>
<comment type="catalytic activity">
    <reaction evidence="3">
        <text>adenosylcob(III)inamide + GTP = adenosylcob(III)inamide phosphate + GDP + H(+)</text>
        <dbReference type="Rhea" id="RHEA:15765"/>
        <dbReference type="ChEBI" id="CHEBI:2480"/>
        <dbReference type="ChEBI" id="CHEBI:15378"/>
        <dbReference type="ChEBI" id="CHEBI:37565"/>
        <dbReference type="ChEBI" id="CHEBI:58189"/>
        <dbReference type="ChEBI" id="CHEBI:58502"/>
        <dbReference type="EC" id="2.7.1.156"/>
    </reaction>
</comment>
<keyword evidence="10 14" id="KW-0547">Nucleotide-binding</keyword>
<evidence type="ECO:0000256" key="16">
    <source>
        <dbReference type="PIRSR" id="PIRSR006135-2"/>
    </source>
</evidence>
<name>A0A285TX23_9PROT</name>
<dbReference type="Gene3D" id="3.40.50.300">
    <property type="entry name" value="P-loop containing nucleotide triphosphate hydrolases"/>
    <property type="match status" value="1"/>
</dbReference>
<dbReference type="InterPro" id="IPR027417">
    <property type="entry name" value="P-loop_NTPase"/>
</dbReference>
<evidence type="ECO:0000256" key="14">
    <source>
        <dbReference type="PIRNR" id="PIRNR006135"/>
    </source>
</evidence>
<reference evidence="17 18" key="1">
    <citation type="submission" date="2017-08" db="EMBL/GenBank/DDBJ databases">
        <authorList>
            <person name="de Groot N.N."/>
        </authorList>
    </citation>
    <scope>NUCLEOTIDE SEQUENCE [LARGE SCALE GENOMIC DNA]</scope>
    <source>
        <strain evidence="17 18">USBA 78</strain>
    </source>
</reference>
<comment type="pathway">
    <text evidence="5 14">Cofactor biosynthesis; adenosylcobalamin biosynthesis; adenosylcobalamin from cob(II)yrinate a,c-diamide: step 6/7.</text>
</comment>
<keyword evidence="13 14" id="KW-0342">GTP-binding</keyword>
<dbReference type="AlphaFoldDB" id="A0A285TX23"/>
<evidence type="ECO:0000256" key="11">
    <source>
        <dbReference type="ARBA" id="ARBA00022777"/>
    </source>
</evidence>
<dbReference type="NCBIfam" id="NF004469">
    <property type="entry name" value="PRK05800.1"/>
    <property type="match status" value="1"/>
</dbReference>
<evidence type="ECO:0000313" key="17">
    <source>
        <dbReference type="EMBL" id="SOC29590.1"/>
    </source>
</evidence>